<dbReference type="GO" id="GO:0042632">
    <property type="term" value="P:cholesterol homeostasis"/>
    <property type="evidence" value="ECO:0007669"/>
    <property type="project" value="TreeGrafter"/>
</dbReference>
<dbReference type="GO" id="GO:0050750">
    <property type="term" value="F:low-density lipoprotein particle receptor binding"/>
    <property type="evidence" value="ECO:0007669"/>
    <property type="project" value="TreeGrafter"/>
</dbReference>
<dbReference type="FunFam" id="2.30.230.10:FF:000003">
    <property type="entry name" value="Apolipoprotein B"/>
    <property type="match status" value="1"/>
</dbReference>
<dbReference type="Gene3D" id="1.25.10.20">
    <property type="entry name" value="Vitellinogen, superhelical"/>
    <property type="match status" value="1"/>
</dbReference>
<dbReference type="Pfam" id="PF09172">
    <property type="entry name" value="Vit_open_b-sht"/>
    <property type="match status" value="1"/>
</dbReference>
<dbReference type="Gene3D" id="2.30.230.10">
    <property type="entry name" value="Lipovitellin, beta-sheet shell regions, chain A"/>
    <property type="match status" value="1"/>
</dbReference>
<comment type="caution">
    <text evidence="7">Lacks conserved residue(s) required for the propagation of feature annotation.</text>
</comment>
<dbReference type="Gene3D" id="2.20.50.20">
    <property type="entry name" value="Lipovitellin. Chain A, domain 3"/>
    <property type="match status" value="1"/>
</dbReference>
<evidence type="ECO:0000256" key="5">
    <source>
        <dbReference type="ARBA" id="ARBA00023055"/>
    </source>
</evidence>
<evidence type="ECO:0000313" key="9">
    <source>
        <dbReference type="EMBL" id="KAK1796003.1"/>
    </source>
</evidence>
<dbReference type="GO" id="GO:0030301">
    <property type="term" value="P:cholesterol transport"/>
    <property type="evidence" value="ECO:0007669"/>
    <property type="project" value="TreeGrafter"/>
</dbReference>
<evidence type="ECO:0000256" key="3">
    <source>
        <dbReference type="ARBA" id="ARBA00022525"/>
    </source>
</evidence>
<dbReference type="SUPFAM" id="SSF48431">
    <property type="entry name" value="Lipovitellin-phosvitin complex, superhelical domain"/>
    <property type="match status" value="1"/>
</dbReference>
<keyword evidence="5" id="KW-0445">Lipid transport</keyword>
<dbReference type="GO" id="GO:0120020">
    <property type="term" value="F:cholesterol transfer activity"/>
    <property type="evidence" value="ECO:0007669"/>
    <property type="project" value="TreeGrafter"/>
</dbReference>
<reference evidence="9" key="1">
    <citation type="submission" date="2023-03" db="EMBL/GenBank/DDBJ databases">
        <title>Electrophorus voltai genome.</title>
        <authorList>
            <person name="Bian C."/>
        </authorList>
    </citation>
    <scope>NUCLEOTIDE SEQUENCE</scope>
    <source>
        <strain evidence="9">CB-2022</strain>
        <tissue evidence="9">Muscle</tissue>
    </source>
</reference>
<dbReference type="SMART" id="SM01169">
    <property type="entry name" value="DUF1943"/>
    <property type="match status" value="1"/>
</dbReference>
<sequence length="3736" mass="414539">MLRMMMHHAFNSDNYLLIFFYLRLVAKRYKSLHKYEYIYETESLNALNGAINGPRASCKVEIEVPGTCNYVVHTKECTLSEVINTDADGSPVFGPAADTETFKAEMEKNPLKVTVEGDDDIKLFPEDNELINILNIKRGIISALAVPVLEEEMNKRMPTIYGLCKTENTVNIRHDIATDITISRDLSRCDHFRPTQDHTSPLALITGLHYPLAQLIRSKQTCNYKFDNHQKHMTSGACTENHILLPFSHKGIGVTNIGKQKLSLLGVTEYNERVFDHNEANMKPLHLDASVDMSPIQDPTVVLAILRELAGLSQTNNGHKRAYLANRLVAVIRKMNTNALSFTLPKALEISPSLTLQALFQCGTPECSSAIMQSLRTTGSITMEIDAAVYAMGMILKPSRILIKEMLDMAKFKPSKLIYYATSNAVRKLHKAEGRVTPEIEAVANYFLDEIGDCKGDQEQIYLTLRVIGNMAAAMGAASPALMSSVIQCINHPTTSPEVQQAAIQVFRLTPVTEEGRLVLMQVLLDRKGSVQKRVAAYLILMKDPQPEELTQLAAALPNEGNLQAKNFIISHVTNILSSTATETKEVRQKILDAFQRNEVGKVMDPTKFSRSYKIGSLEGHMIFEEESKLPKEAMLEMTLSAFGYDIDMFEVGMEAKRLEPTVEALFGPNGFFPDTVMKTIYYAADKMPSQVNEVLKSMIPALRNDRKKRQVSQNLIEEIIQNVNKLTKDLKFQDSPEAMLYLRLLGAELGYLKTQDMEEMAYSVIKMFENLLKMFPSDFIKSLLSSVDNELFIHYIFMDNEFYLPTGMGVPLRVALSGIFTPGIKGGLRILRDSGEIAFMPSAGVEFVTEIGAHLPDYVHSGLEAHTNIYHESGLRAKVSMTHSQIKLTIPAIDSPSKIISVTNSLVSVAGAQMKTIPAMGESVDVEKCTLLIPGLKCCSILVYSDARLNDASPYFPLTGDSKMAIELHPAGEISEYTATIKYAHKKKVDKVTIDVKAEGTPFGASASMMFNRKNYIVSAGIEIPDYDIEAGVRIGDVNLNTKDKGKHSIQIDLLNKNIIQASLIGQAKIEALKDAMLQVQLLVPSLQTDAKVTASLNCAEDLRVELKSDFRFLETSSVQKLTLEYDDEKIKAEIKSDVNCETQNITPRLDAMKAQLSDLLDQHIGQAKTNIRDVWTSTIEVTNTYLEACRIPFLENIRVPALTEINLPERLFLNIEAGAKYHFGDRYDTIIFSVPFGGKSSRDLNFPPALTTPKLAVPQLGLEVASIKIPIPEIFVPETLTVSLPLFGMAILTGKLSSNLYNLEAIASALSEPAQHQKYSAKVEVTGTSPMDLLSLRIKGFGLLTGTSHDTLKAEISSAVNHKFIDATLSITEEIAMVEKISIKSSSKIEVASLYDAKFSMEHTGQVGVNTKEISGDYNLKGSFVSGPIYGDATLTQSLILLPFKPEARIHSSVNVDSTPFQAKNTFIATFANGELSVQSNTAAFEDRFMHIAEITFMESKFAAKSNTKAFALGWQVQNIAEFGVGRDVNIKIETKTSLSNIPPLHENFINSLIIATVDGNGLVVKSNASGKIADYKANHKASLTLNRNGLTTNGITSLNSRLTLKNTFTGNLDSSKASLSVETEGKFAGVHFGNANSMSASMSSVALTSKSDVTFAQDLWYRYDIAVQAEPYSATVIINNDLKILPIRVNSEAVFKAGPYKVDLMGNLKLGSGTEELKHTYEIRYAELTATAKCSTTGKLLGAHMSHNTEMEISGVSARINNNARFNSQPVRFSTTLQATAVPFSFNIHALANGDGELYLYGKQSAQVYTKVLLKAEPLALAHSHECRVSTTHELNGGVNIETNFDNKVDTLLTPSEQSTIVKVNSKINSLVIDQELSAYNNQERIGLEVSAANENKEYSLSAFVKYDKNANNHIINLPFIEGVPVVLDSIRITLVNMAEALHNYIKREDVIIEIQTLLQHFSHFVTDLNFEERTVKIKQDLITFIQDCGITVEDLEASMMKLKTVVQNIMADLGTHAIELEGIVKEMIESGTLSDTAVQKLTKELTALNEKYNIIGILISVIEAIEDVIKQINMMKIKESSMAFLYDLDEQYTIKEKLEQFLSELKQMAANFDEATFIEDMENLIISVNIHTYTEHLIANFPTEEISKVVDTLKELITELDVLEKCKIICSNVREFLLKYKVDKRIKAFLDKTVDLIKMFKINETVRILANTLKSIQTPFTHMMDDAISYLKKNEVKQMLEDLNENLDVFIKRMRSVNYNLFVDEANQKIIEYTTGINKLIMSLELPQKLEALREFINYALMSVFALLEELSAVKVTDVISLLKNIIDNVILDDIKEFAKTIKQKVTDMDLREDILQALQYVSDMYTKGLSVLTDALNDIVEVAKKVLGDQLIFTELKQIFEGVVNGLKTAELELPSFTVPLTDLAIPSTKFSLHQLQEAGFPKQLDFPRFTILGFHTVPSVTITCADIKQRVIDLINFIINFEIEMFYNNAYIGELRIYYLPNLSAITLPKITFPEISFPSIPKLSGKHFLDIPLQIPEIKLPKIPNAIVVPAFGKFYSVINLHCPFYTLKITTEIQNSTENEQMHHFTAFITSVGKSPSFDILSYNLDSTAHIGIPKMSRVVIAETLKFVHSTLTVEHQASVSFYGLAAQATAQTTVKAVTTPYKADIVNKAFFAVEYGMSASLDTSYKHQVNIPFLSLTSEAALTQSAVTSQKGTSIKLTVANVGTGKYTILDYSDEGTHKSELNFAMDLKNVKLTFTTNTDSATLKFKETLKVESTELSYINFHGQIETKAPFIMNSLVVASGNAQLRDMKVEVHANHSTELNGLVSGTLSNSINIMACPTQITAHFKNKGNGKISLQESFSAKIDLQNDYDVIINTKKQHINSMADVHFNQHKYSYNFTVDNNKTETGIYAVVKGETDLKFLTVPISIPEMVLPVFNFKIPAINEFNLYESTHLKNLLTTTKQSIEMSAKTVYQKSKFAPIDNLGIISVPAFGNLFSEFSFKSPIFNVNANSRINGDDDLVIYIAATSASILEALNGKLEGTSSLTSKRGLKLATALSLENAHIQGIHESSIILNTDNLEAAVAVTTVAKLNLPILTFDVNYKMLANTKVQPNAASTLTVKHTFDLPFIKTAGNGNVEQTLKLAGAISFIAVESTTKAKIDGTLLGTGTMKGGLDNDATIYMNGERWRSKVKTVGNVNVNHGDLKLQFGVDENLDFEAALYHVYNVLSIVSNNEVNIASFYTKGTHVTKATIDLDLMGSLAADVEFDLSQPSSLGELIMYEKTVVDLRFSKQKISYLTKIVSPVHTTNIAVNANGNAPVYKIDFTSSAKSPFLLLDYDLDSYISTEMEKEGLKTITKAFLEHDDFTLDFISIIALSDPSHTLNVNITSPTFTDMNLRYSARKDGISASVSTPSTGFLGFQLQGNVSSELNARLYGRYVSMPENDVDILIIRLVTMEDEKIFHTDFREEAPSELLRGLQARIPAITSAITNFAEKYGIVSVIKRLRTAIVHGITEAYTAASSHSLSLSQLSILYRNIIVQYQKAIQSLLNAVVKFLRETQIILPGMDETTLPEICQKVIMNAAIVMEQIVKAITDNLDAYLNSISETIDTVQVHLPYGEVITGEQIFDYVKRTLKNALTHTVSILKHMESLDVVLERLSHTLQQAVQKAQDFVDTIESDIIDAAVVYINIYYINIVIMIKNWIKKIDAVLTIDELNATAEFLLDLIHG</sequence>
<dbReference type="PROSITE" id="PS51211">
    <property type="entry name" value="VITELLOGENIN"/>
    <property type="match status" value="1"/>
</dbReference>
<dbReference type="Gene3D" id="2.20.80.10">
    <property type="entry name" value="Lipovitellin-phosvitin complex, chain A, domain 4"/>
    <property type="match status" value="1"/>
</dbReference>
<dbReference type="InterPro" id="IPR015255">
    <property type="entry name" value="Vitellinogen_open_b-sht"/>
</dbReference>
<dbReference type="PANTHER" id="PTHR13769">
    <property type="entry name" value="APOLIPOPROTEIN B"/>
    <property type="match status" value="1"/>
</dbReference>
<proteinExistence type="predicted"/>
<dbReference type="InterPro" id="IPR001747">
    <property type="entry name" value="Vitellogenin_N"/>
</dbReference>
<evidence type="ECO:0000256" key="1">
    <source>
        <dbReference type="ARBA" id="ARBA00004613"/>
    </source>
</evidence>
<evidence type="ECO:0000256" key="6">
    <source>
        <dbReference type="ARBA" id="ARBA00023180"/>
    </source>
</evidence>
<dbReference type="GO" id="GO:0034361">
    <property type="term" value="C:very-low-density lipoprotein particle"/>
    <property type="evidence" value="ECO:0007669"/>
    <property type="project" value="TreeGrafter"/>
</dbReference>
<name>A0AAD8ZAD4_9TELE</name>
<dbReference type="InterPro" id="IPR015817">
    <property type="entry name" value="Vitellinogen_open_b-sht_sub1"/>
</dbReference>
<dbReference type="EMBL" id="JAROKS010000015">
    <property type="protein sequence ID" value="KAK1796003.1"/>
    <property type="molecule type" value="Genomic_DNA"/>
</dbReference>
<comment type="subcellular location">
    <subcellularLocation>
        <location evidence="1">Secreted</location>
    </subcellularLocation>
</comment>
<evidence type="ECO:0000256" key="2">
    <source>
        <dbReference type="ARBA" id="ARBA00022448"/>
    </source>
</evidence>
<organism evidence="9 10">
    <name type="scientific">Electrophorus voltai</name>
    <dbReference type="NCBI Taxonomy" id="2609070"/>
    <lineage>
        <taxon>Eukaryota</taxon>
        <taxon>Metazoa</taxon>
        <taxon>Chordata</taxon>
        <taxon>Craniata</taxon>
        <taxon>Vertebrata</taxon>
        <taxon>Euteleostomi</taxon>
        <taxon>Actinopterygii</taxon>
        <taxon>Neopterygii</taxon>
        <taxon>Teleostei</taxon>
        <taxon>Ostariophysi</taxon>
        <taxon>Gymnotiformes</taxon>
        <taxon>Gymnotoidei</taxon>
        <taxon>Gymnotidae</taxon>
        <taxon>Electrophorus</taxon>
    </lineage>
</organism>
<dbReference type="PANTHER" id="PTHR13769:SF5">
    <property type="entry name" value="APOLIPOPROTEIN B-100-RELATED"/>
    <property type="match status" value="1"/>
</dbReference>
<dbReference type="GO" id="GO:0034362">
    <property type="term" value="C:low-density lipoprotein particle"/>
    <property type="evidence" value="ECO:0007669"/>
    <property type="project" value="TreeGrafter"/>
</dbReference>
<dbReference type="GO" id="GO:0034359">
    <property type="term" value="C:mature chylomicron"/>
    <property type="evidence" value="ECO:0007669"/>
    <property type="project" value="TreeGrafter"/>
</dbReference>
<keyword evidence="10" id="KW-1185">Reference proteome</keyword>
<keyword evidence="4" id="KW-0732">Signal</keyword>
<dbReference type="InterPro" id="IPR015816">
    <property type="entry name" value="Vitellinogen_b-sht_N"/>
</dbReference>
<evidence type="ECO:0000256" key="4">
    <source>
        <dbReference type="ARBA" id="ARBA00022729"/>
    </source>
</evidence>
<keyword evidence="3" id="KW-0964">Secreted</keyword>
<dbReference type="Pfam" id="PF06448">
    <property type="entry name" value="DUF1081"/>
    <property type="match status" value="1"/>
</dbReference>
<feature type="domain" description="Vitellogenin" evidence="8">
    <location>
        <begin position="29"/>
        <end position="654"/>
    </location>
</feature>
<gene>
    <name evidence="9" type="ORF">P4O66_009102</name>
</gene>
<dbReference type="Proteomes" id="UP001239994">
    <property type="component" value="Unassembled WGS sequence"/>
</dbReference>
<dbReference type="SMART" id="SM00638">
    <property type="entry name" value="LPD_N"/>
    <property type="match status" value="1"/>
</dbReference>
<protein>
    <recommendedName>
        <fullName evidence="8">Vitellogenin domain-containing protein</fullName>
    </recommendedName>
</protein>
<evidence type="ECO:0000256" key="7">
    <source>
        <dbReference type="PROSITE-ProRule" id="PRU00557"/>
    </source>
</evidence>
<dbReference type="SUPFAM" id="SSF56968">
    <property type="entry name" value="Lipovitellin-phosvitin complex, beta-sheet shell regions"/>
    <property type="match status" value="2"/>
</dbReference>
<dbReference type="InterPro" id="IPR015819">
    <property type="entry name" value="Lipid_transp_b-sht_shell"/>
</dbReference>
<dbReference type="InterPro" id="IPR009454">
    <property type="entry name" value="Lipid_transpt_open_b-sht"/>
</dbReference>
<dbReference type="GO" id="GO:0006642">
    <property type="term" value="P:triglyceride mobilization"/>
    <property type="evidence" value="ECO:0007669"/>
    <property type="project" value="TreeGrafter"/>
</dbReference>
<dbReference type="GO" id="GO:0042953">
    <property type="term" value="P:lipoprotein transport"/>
    <property type="evidence" value="ECO:0007669"/>
    <property type="project" value="TreeGrafter"/>
</dbReference>
<dbReference type="InterPro" id="IPR052418">
    <property type="entry name" value="Apolipoprotein_B"/>
</dbReference>
<keyword evidence="2" id="KW-0813">Transport</keyword>
<evidence type="ECO:0000259" key="8">
    <source>
        <dbReference type="PROSITE" id="PS51211"/>
    </source>
</evidence>
<accession>A0AAD8ZAD4</accession>
<keyword evidence="6" id="KW-0325">Glycoprotein</keyword>
<evidence type="ECO:0000313" key="10">
    <source>
        <dbReference type="Proteomes" id="UP001239994"/>
    </source>
</evidence>
<dbReference type="InterPro" id="IPR011030">
    <property type="entry name" value="Lipovitellin_superhlx_dom"/>
</dbReference>
<comment type="caution">
    <text evidence="9">The sequence shown here is derived from an EMBL/GenBank/DDBJ whole genome shotgun (WGS) entry which is preliminary data.</text>
</comment>